<name>A0A2I0B0K5_9ASPA</name>
<evidence type="ECO:0000313" key="3">
    <source>
        <dbReference type="EMBL" id="PKA61318.1"/>
    </source>
</evidence>
<reference evidence="3 4" key="1">
    <citation type="journal article" date="2017" name="Nature">
        <title>The Apostasia genome and the evolution of orchids.</title>
        <authorList>
            <person name="Zhang G.Q."/>
            <person name="Liu K.W."/>
            <person name="Li Z."/>
            <person name="Lohaus R."/>
            <person name="Hsiao Y.Y."/>
            <person name="Niu S.C."/>
            <person name="Wang J.Y."/>
            <person name="Lin Y.C."/>
            <person name="Xu Q."/>
            <person name="Chen L.J."/>
            <person name="Yoshida K."/>
            <person name="Fujiwara S."/>
            <person name="Wang Z.W."/>
            <person name="Zhang Y.Q."/>
            <person name="Mitsuda N."/>
            <person name="Wang M."/>
            <person name="Liu G.H."/>
            <person name="Pecoraro L."/>
            <person name="Huang H.X."/>
            <person name="Xiao X.J."/>
            <person name="Lin M."/>
            <person name="Wu X.Y."/>
            <person name="Wu W.L."/>
            <person name="Chen Y.Y."/>
            <person name="Chang S.B."/>
            <person name="Sakamoto S."/>
            <person name="Ohme-Takagi M."/>
            <person name="Yagi M."/>
            <person name="Zeng S.J."/>
            <person name="Shen C.Y."/>
            <person name="Yeh C.M."/>
            <person name="Luo Y.B."/>
            <person name="Tsai W.C."/>
            <person name="Van de Peer Y."/>
            <person name="Liu Z.J."/>
        </authorList>
    </citation>
    <scope>NUCLEOTIDE SEQUENCE [LARGE SCALE GENOMIC DNA]</scope>
    <source>
        <strain evidence="4">cv. Shenzhen</strain>
        <tissue evidence="3">Stem</tissue>
    </source>
</reference>
<gene>
    <name evidence="3" type="ORF">AXF42_Ash006215</name>
</gene>
<feature type="compositionally biased region" description="Polar residues" evidence="1">
    <location>
        <begin position="72"/>
        <end position="86"/>
    </location>
</feature>
<accession>A0A2I0B0K5</accession>
<keyword evidence="4" id="KW-1185">Reference proteome</keyword>
<protein>
    <submittedName>
        <fullName evidence="3">Uncharacterized protein</fullName>
    </submittedName>
</protein>
<keyword evidence="2" id="KW-0732">Signal</keyword>
<evidence type="ECO:0000256" key="1">
    <source>
        <dbReference type="SAM" id="MobiDB-lite"/>
    </source>
</evidence>
<organism evidence="3 4">
    <name type="scientific">Apostasia shenzhenica</name>
    <dbReference type="NCBI Taxonomy" id="1088818"/>
    <lineage>
        <taxon>Eukaryota</taxon>
        <taxon>Viridiplantae</taxon>
        <taxon>Streptophyta</taxon>
        <taxon>Embryophyta</taxon>
        <taxon>Tracheophyta</taxon>
        <taxon>Spermatophyta</taxon>
        <taxon>Magnoliopsida</taxon>
        <taxon>Liliopsida</taxon>
        <taxon>Asparagales</taxon>
        <taxon>Orchidaceae</taxon>
        <taxon>Apostasioideae</taxon>
        <taxon>Apostasia</taxon>
    </lineage>
</organism>
<dbReference type="OrthoDB" id="1716208at2759"/>
<sequence>MARSLKRKLMLILAVSSALLMATMAARPIEDPEEEDQDQRWAALLQDGSADLDEDYGKIMGILLQSLPKGPTTPQGPSGCTHNPNNHGGICPQL</sequence>
<feature type="region of interest" description="Disordered" evidence="1">
    <location>
        <begin position="67"/>
        <end position="94"/>
    </location>
</feature>
<proteinExistence type="predicted"/>
<evidence type="ECO:0000313" key="4">
    <source>
        <dbReference type="Proteomes" id="UP000236161"/>
    </source>
</evidence>
<dbReference type="EMBL" id="KZ451932">
    <property type="protein sequence ID" value="PKA61318.1"/>
    <property type="molecule type" value="Genomic_DNA"/>
</dbReference>
<feature type="signal peptide" evidence="2">
    <location>
        <begin position="1"/>
        <end position="25"/>
    </location>
</feature>
<evidence type="ECO:0000256" key="2">
    <source>
        <dbReference type="SAM" id="SignalP"/>
    </source>
</evidence>
<dbReference type="AlphaFoldDB" id="A0A2I0B0K5"/>
<dbReference type="Proteomes" id="UP000236161">
    <property type="component" value="Unassembled WGS sequence"/>
</dbReference>
<feature type="chain" id="PRO_5014174801" evidence="2">
    <location>
        <begin position="26"/>
        <end position="94"/>
    </location>
</feature>